<gene>
    <name evidence="1" type="ORF">HNR61_003898</name>
</gene>
<dbReference type="EMBL" id="JACJIA010000004">
    <property type="protein sequence ID" value="MBA8952258.1"/>
    <property type="molecule type" value="Genomic_DNA"/>
</dbReference>
<sequence length="51" mass="5226">MNKKHLKLGAIAFVAWYVISRPEGAANLVNSALGGLGGAAESLSQFVSAIP</sequence>
<proteinExistence type="predicted"/>
<protein>
    <submittedName>
        <fullName evidence="1">Uncharacterized protein</fullName>
    </submittedName>
</protein>
<evidence type="ECO:0000313" key="2">
    <source>
        <dbReference type="Proteomes" id="UP000572680"/>
    </source>
</evidence>
<evidence type="ECO:0000313" key="1">
    <source>
        <dbReference type="EMBL" id="MBA8952258.1"/>
    </source>
</evidence>
<dbReference type="RefSeq" id="WP_169814015.1">
    <property type="nucleotide sequence ID" value="NZ_BAAALP010000018.1"/>
</dbReference>
<accession>A0A7W3QMQ4</accession>
<reference evidence="1 2" key="1">
    <citation type="submission" date="2020-08" db="EMBL/GenBank/DDBJ databases">
        <title>Genomic Encyclopedia of Type Strains, Phase IV (KMG-IV): sequencing the most valuable type-strain genomes for metagenomic binning, comparative biology and taxonomic classification.</title>
        <authorList>
            <person name="Goeker M."/>
        </authorList>
    </citation>
    <scope>NUCLEOTIDE SEQUENCE [LARGE SCALE GENOMIC DNA]</scope>
    <source>
        <strain evidence="1 2">DSM 44197</strain>
    </source>
</reference>
<organism evidence="1 2">
    <name type="scientific">Actinomadura namibiensis</name>
    <dbReference type="NCBI Taxonomy" id="182080"/>
    <lineage>
        <taxon>Bacteria</taxon>
        <taxon>Bacillati</taxon>
        <taxon>Actinomycetota</taxon>
        <taxon>Actinomycetes</taxon>
        <taxon>Streptosporangiales</taxon>
        <taxon>Thermomonosporaceae</taxon>
        <taxon>Actinomadura</taxon>
    </lineage>
</organism>
<dbReference type="Proteomes" id="UP000572680">
    <property type="component" value="Unassembled WGS sequence"/>
</dbReference>
<keyword evidence="2" id="KW-1185">Reference proteome</keyword>
<dbReference type="AlphaFoldDB" id="A0A7W3QMQ4"/>
<name>A0A7W3QMQ4_ACTNM</name>
<comment type="caution">
    <text evidence="1">The sequence shown here is derived from an EMBL/GenBank/DDBJ whole genome shotgun (WGS) entry which is preliminary data.</text>
</comment>